<dbReference type="Proteomes" id="UP001066276">
    <property type="component" value="Chromosome 10"/>
</dbReference>
<feature type="region of interest" description="Disordered" evidence="1">
    <location>
        <begin position="1"/>
        <end position="81"/>
    </location>
</feature>
<comment type="caution">
    <text evidence="2">The sequence shown here is derived from an EMBL/GenBank/DDBJ whole genome shotgun (WGS) entry which is preliminary data.</text>
</comment>
<gene>
    <name evidence="2" type="ORF">NDU88_002113</name>
</gene>
<organism evidence="2 3">
    <name type="scientific">Pleurodeles waltl</name>
    <name type="common">Iberian ribbed newt</name>
    <dbReference type="NCBI Taxonomy" id="8319"/>
    <lineage>
        <taxon>Eukaryota</taxon>
        <taxon>Metazoa</taxon>
        <taxon>Chordata</taxon>
        <taxon>Craniata</taxon>
        <taxon>Vertebrata</taxon>
        <taxon>Euteleostomi</taxon>
        <taxon>Amphibia</taxon>
        <taxon>Batrachia</taxon>
        <taxon>Caudata</taxon>
        <taxon>Salamandroidea</taxon>
        <taxon>Salamandridae</taxon>
        <taxon>Pleurodelinae</taxon>
        <taxon>Pleurodeles</taxon>
    </lineage>
</organism>
<feature type="compositionally biased region" description="Basic and acidic residues" evidence="1">
    <location>
        <begin position="1"/>
        <end position="11"/>
    </location>
</feature>
<evidence type="ECO:0000313" key="3">
    <source>
        <dbReference type="Proteomes" id="UP001066276"/>
    </source>
</evidence>
<name>A0AAV7M182_PLEWA</name>
<feature type="compositionally biased region" description="Basic and acidic residues" evidence="1">
    <location>
        <begin position="24"/>
        <end position="35"/>
    </location>
</feature>
<accession>A0AAV7M182</accession>
<protein>
    <submittedName>
        <fullName evidence="2">Uncharacterized protein</fullName>
    </submittedName>
</protein>
<sequence length="96" mass="11071">MPRFSGRDVRRLPIVWDGGGADGKTNEGREAERQRRFGRRPKSLTRVTREDSGGTAYLEEARTHRPESEEDHWDNVMPRHSPGGTWLLTYETAYTL</sequence>
<reference evidence="2" key="1">
    <citation type="journal article" date="2022" name="bioRxiv">
        <title>Sequencing and chromosome-scale assembly of the giantPleurodeles waltlgenome.</title>
        <authorList>
            <person name="Brown T."/>
            <person name="Elewa A."/>
            <person name="Iarovenko S."/>
            <person name="Subramanian E."/>
            <person name="Araus A.J."/>
            <person name="Petzold A."/>
            <person name="Susuki M."/>
            <person name="Suzuki K.-i.T."/>
            <person name="Hayashi T."/>
            <person name="Toyoda A."/>
            <person name="Oliveira C."/>
            <person name="Osipova E."/>
            <person name="Leigh N.D."/>
            <person name="Simon A."/>
            <person name="Yun M.H."/>
        </authorList>
    </citation>
    <scope>NUCLEOTIDE SEQUENCE</scope>
    <source>
        <strain evidence="2">20211129_DDA</strain>
        <tissue evidence="2">Liver</tissue>
    </source>
</reference>
<evidence type="ECO:0000313" key="2">
    <source>
        <dbReference type="EMBL" id="KAJ1096983.1"/>
    </source>
</evidence>
<dbReference type="EMBL" id="JANPWB010000014">
    <property type="protein sequence ID" value="KAJ1096983.1"/>
    <property type="molecule type" value="Genomic_DNA"/>
</dbReference>
<dbReference type="AlphaFoldDB" id="A0AAV7M182"/>
<proteinExistence type="predicted"/>
<evidence type="ECO:0000256" key="1">
    <source>
        <dbReference type="SAM" id="MobiDB-lite"/>
    </source>
</evidence>
<keyword evidence="3" id="KW-1185">Reference proteome</keyword>